<organism evidence="2 3">
    <name type="scientific">Pristionchus entomophagus</name>
    <dbReference type="NCBI Taxonomy" id="358040"/>
    <lineage>
        <taxon>Eukaryota</taxon>
        <taxon>Metazoa</taxon>
        <taxon>Ecdysozoa</taxon>
        <taxon>Nematoda</taxon>
        <taxon>Chromadorea</taxon>
        <taxon>Rhabditida</taxon>
        <taxon>Rhabditina</taxon>
        <taxon>Diplogasteromorpha</taxon>
        <taxon>Diplogasteroidea</taxon>
        <taxon>Neodiplogasteridae</taxon>
        <taxon>Pristionchus</taxon>
    </lineage>
</organism>
<dbReference type="InterPro" id="IPR011009">
    <property type="entry name" value="Kinase-like_dom_sf"/>
</dbReference>
<dbReference type="Proteomes" id="UP001432027">
    <property type="component" value="Unassembled WGS sequence"/>
</dbReference>
<dbReference type="InterPro" id="IPR000719">
    <property type="entry name" value="Prot_kinase_dom"/>
</dbReference>
<dbReference type="GO" id="GO:0004674">
    <property type="term" value="F:protein serine/threonine kinase activity"/>
    <property type="evidence" value="ECO:0007669"/>
    <property type="project" value="InterPro"/>
</dbReference>
<dbReference type="PANTHER" id="PTHR13954">
    <property type="entry name" value="IRE1-RELATED"/>
    <property type="match status" value="1"/>
</dbReference>
<sequence length="204" mass="23304">AGIQGIGDTTPRKIKEGELLADSRISFEIDDSNHIDEKMNAGTLTIPWIKVGRIWYDESHELGKGCHDTVVFRGINIADRREVAVKRAEKHSFTKDEIERLSRSCAHQHVVTYYSPEIDNRFQYIVLELCDGSLHDYVEKKQMHYKISSTEILRQTTEGLRHLHSQQIVHNGFKPLNVLLSSKGRERTTVLISDFGLSKHINPG</sequence>
<name>A0AAV5SIJ3_9BILA</name>
<feature type="domain" description="Protein kinase" evidence="1">
    <location>
        <begin position="56"/>
        <end position="204"/>
    </location>
</feature>
<dbReference type="InterPro" id="IPR045133">
    <property type="entry name" value="IRE1/2-like"/>
</dbReference>
<comment type="caution">
    <text evidence="2">The sequence shown here is derived from an EMBL/GenBank/DDBJ whole genome shotgun (WGS) entry which is preliminary data.</text>
</comment>
<dbReference type="GO" id="GO:0004521">
    <property type="term" value="F:RNA endonuclease activity"/>
    <property type="evidence" value="ECO:0007669"/>
    <property type="project" value="InterPro"/>
</dbReference>
<dbReference type="SUPFAM" id="SSF56112">
    <property type="entry name" value="Protein kinase-like (PK-like)"/>
    <property type="match status" value="1"/>
</dbReference>
<evidence type="ECO:0000313" key="3">
    <source>
        <dbReference type="Proteomes" id="UP001432027"/>
    </source>
</evidence>
<feature type="non-terminal residue" evidence="2">
    <location>
        <position position="1"/>
    </location>
</feature>
<dbReference type="GO" id="GO:0005524">
    <property type="term" value="F:ATP binding"/>
    <property type="evidence" value="ECO:0007669"/>
    <property type="project" value="InterPro"/>
</dbReference>
<evidence type="ECO:0000313" key="2">
    <source>
        <dbReference type="EMBL" id="GMS82729.1"/>
    </source>
</evidence>
<evidence type="ECO:0000259" key="1">
    <source>
        <dbReference type="PROSITE" id="PS50011"/>
    </source>
</evidence>
<gene>
    <name evidence="2" type="ORF">PENTCL1PPCAC_4904</name>
</gene>
<proteinExistence type="predicted"/>
<accession>A0AAV5SIJ3</accession>
<dbReference type="GO" id="GO:0036498">
    <property type="term" value="P:IRE1-mediated unfolded protein response"/>
    <property type="evidence" value="ECO:0007669"/>
    <property type="project" value="TreeGrafter"/>
</dbReference>
<dbReference type="GO" id="GO:0051082">
    <property type="term" value="F:unfolded protein binding"/>
    <property type="evidence" value="ECO:0007669"/>
    <property type="project" value="TreeGrafter"/>
</dbReference>
<dbReference type="Pfam" id="PF00069">
    <property type="entry name" value="Pkinase"/>
    <property type="match status" value="1"/>
</dbReference>
<dbReference type="GO" id="GO:1990604">
    <property type="term" value="C:IRE1-TRAF2-ASK1 complex"/>
    <property type="evidence" value="ECO:0007669"/>
    <property type="project" value="TreeGrafter"/>
</dbReference>
<protein>
    <recommendedName>
        <fullName evidence="1">Protein kinase domain-containing protein</fullName>
    </recommendedName>
</protein>
<dbReference type="EMBL" id="BTSX01000002">
    <property type="protein sequence ID" value="GMS82729.1"/>
    <property type="molecule type" value="Genomic_DNA"/>
</dbReference>
<reference evidence="2" key="1">
    <citation type="submission" date="2023-10" db="EMBL/GenBank/DDBJ databases">
        <title>Genome assembly of Pristionchus species.</title>
        <authorList>
            <person name="Yoshida K."/>
            <person name="Sommer R.J."/>
        </authorList>
    </citation>
    <scope>NUCLEOTIDE SEQUENCE</scope>
    <source>
        <strain evidence="2">RS0144</strain>
    </source>
</reference>
<dbReference type="Gene3D" id="1.10.510.10">
    <property type="entry name" value="Transferase(Phosphotransferase) domain 1"/>
    <property type="match status" value="1"/>
</dbReference>
<feature type="non-terminal residue" evidence="2">
    <location>
        <position position="204"/>
    </location>
</feature>
<dbReference type="PANTHER" id="PTHR13954:SF6">
    <property type="entry name" value="NON-SPECIFIC SERINE_THREONINE PROTEIN KINASE"/>
    <property type="match status" value="1"/>
</dbReference>
<dbReference type="PROSITE" id="PS50011">
    <property type="entry name" value="PROTEIN_KINASE_DOM"/>
    <property type="match status" value="1"/>
</dbReference>
<keyword evidence="3" id="KW-1185">Reference proteome</keyword>
<dbReference type="AlphaFoldDB" id="A0AAV5SIJ3"/>
<dbReference type="GO" id="GO:0070059">
    <property type="term" value="P:intrinsic apoptotic signaling pathway in response to endoplasmic reticulum stress"/>
    <property type="evidence" value="ECO:0007669"/>
    <property type="project" value="TreeGrafter"/>
</dbReference>
<dbReference type="SMART" id="SM00220">
    <property type="entry name" value="S_TKc"/>
    <property type="match status" value="1"/>
</dbReference>